<evidence type="ECO:0000313" key="1">
    <source>
        <dbReference type="EMBL" id="BAZ86399.1"/>
    </source>
</evidence>
<dbReference type="RefSeq" id="WP_096667857.1">
    <property type="nucleotide sequence ID" value="NZ_AP018316.1"/>
</dbReference>
<protein>
    <submittedName>
        <fullName evidence="1">Uncharacterized protein</fullName>
    </submittedName>
</protein>
<sequence length="292" mass="32361">MFNLFKNKNQPPLQSSGVLRVIGDRSSGKTTYMASLARWPNADPDSPVQAVTAVDEGGEDLLSKAQNILEQGLELEPTVFASTVSDVNDCTLQITLKEKKLGSKLLNLNVSSKDYAGEFFSDLLHRGKNPQLDDYLEDCLQCNGIMFLVDGSSRRKDLEYANGLDKLLLALDRNDLGGSKRRIALVLNKCEQSDLWVNRDKPAFLASARFPQVCRKLQSWQQMGGGDIEFFAASAFGMLGSKYPEPNVNLLSRSRGGVTAVIKNPKLWRPFGLISPIYWLCTGSRHQELDKG</sequence>
<dbReference type="AlphaFoldDB" id="A0A1Z4V4V8"/>
<dbReference type="CDD" id="cd00882">
    <property type="entry name" value="Ras_like_GTPase"/>
    <property type="match status" value="1"/>
</dbReference>
<organism evidence="1 2">
    <name type="scientific">Dolichospermum compactum NIES-806</name>
    <dbReference type="NCBI Taxonomy" id="1973481"/>
    <lineage>
        <taxon>Bacteria</taxon>
        <taxon>Bacillati</taxon>
        <taxon>Cyanobacteriota</taxon>
        <taxon>Cyanophyceae</taxon>
        <taxon>Nostocales</taxon>
        <taxon>Aphanizomenonaceae</taxon>
        <taxon>Dolichospermum</taxon>
        <taxon>Dolichospermum compactum</taxon>
    </lineage>
</organism>
<dbReference type="InterPro" id="IPR027417">
    <property type="entry name" value="P-loop_NTPase"/>
</dbReference>
<dbReference type="OrthoDB" id="495726at2"/>
<proteinExistence type="predicted"/>
<accession>A0A1Z4V4V8</accession>
<dbReference type="KEGG" id="dcm:NIES806_26110"/>
<name>A0A1Z4V4V8_9CYAN</name>
<keyword evidence="2" id="KW-1185">Reference proteome</keyword>
<dbReference type="Proteomes" id="UP000218702">
    <property type="component" value="Chromosome"/>
</dbReference>
<evidence type="ECO:0000313" key="2">
    <source>
        <dbReference type="Proteomes" id="UP000218702"/>
    </source>
</evidence>
<dbReference type="EMBL" id="AP018316">
    <property type="protein sequence ID" value="BAZ86399.1"/>
    <property type="molecule type" value="Genomic_DNA"/>
</dbReference>
<gene>
    <name evidence="1" type="ORF">NIES806_26110</name>
</gene>
<reference evidence="1 2" key="1">
    <citation type="submission" date="2017-06" db="EMBL/GenBank/DDBJ databases">
        <title>Genome sequencing of cyanobaciteial culture collection at National Institute for Environmental Studies (NIES).</title>
        <authorList>
            <person name="Hirose Y."/>
            <person name="Shimura Y."/>
            <person name="Fujisawa T."/>
            <person name="Nakamura Y."/>
            <person name="Kawachi M."/>
        </authorList>
    </citation>
    <scope>NUCLEOTIDE SEQUENCE [LARGE SCALE GENOMIC DNA]</scope>
    <source>
        <strain evidence="1 2">NIES-806</strain>
    </source>
</reference>
<dbReference type="SUPFAM" id="SSF52540">
    <property type="entry name" value="P-loop containing nucleoside triphosphate hydrolases"/>
    <property type="match status" value="1"/>
</dbReference>